<organism evidence="1 2">
    <name type="scientific">Linum trigynum</name>
    <dbReference type="NCBI Taxonomy" id="586398"/>
    <lineage>
        <taxon>Eukaryota</taxon>
        <taxon>Viridiplantae</taxon>
        <taxon>Streptophyta</taxon>
        <taxon>Embryophyta</taxon>
        <taxon>Tracheophyta</taxon>
        <taxon>Spermatophyta</taxon>
        <taxon>Magnoliopsida</taxon>
        <taxon>eudicotyledons</taxon>
        <taxon>Gunneridae</taxon>
        <taxon>Pentapetalae</taxon>
        <taxon>rosids</taxon>
        <taxon>fabids</taxon>
        <taxon>Malpighiales</taxon>
        <taxon>Linaceae</taxon>
        <taxon>Linum</taxon>
    </lineage>
</organism>
<name>A0AAV2FNV6_9ROSI</name>
<dbReference type="Proteomes" id="UP001497516">
    <property type="component" value="Chromosome 7"/>
</dbReference>
<dbReference type="EMBL" id="OZ034820">
    <property type="protein sequence ID" value="CAL1399993.1"/>
    <property type="molecule type" value="Genomic_DNA"/>
</dbReference>
<evidence type="ECO:0008006" key="3">
    <source>
        <dbReference type="Google" id="ProtNLM"/>
    </source>
</evidence>
<dbReference type="PANTHER" id="PTHR33710">
    <property type="entry name" value="BNAC02G09200D PROTEIN"/>
    <property type="match status" value="1"/>
</dbReference>
<evidence type="ECO:0000313" key="1">
    <source>
        <dbReference type="EMBL" id="CAL1399993.1"/>
    </source>
</evidence>
<sequence length="162" mass="19073">MTTHKASRIDMTLCNDDWNLTFPNTTVQHLPKFHSNHLPILTSYAGTQTEADISNAFRFEAAWLLHPQFQDFMAGNWDKEAMLISSLKDMASKMQQWKKEVFGSTYRKKKHLFARFQRITERLAIALNPGLLKLQIKLEKELDLILAQEEVYWFQRANEKWV</sequence>
<dbReference type="AlphaFoldDB" id="A0AAV2FNV6"/>
<evidence type="ECO:0000313" key="2">
    <source>
        <dbReference type="Proteomes" id="UP001497516"/>
    </source>
</evidence>
<proteinExistence type="predicted"/>
<accession>A0AAV2FNV6</accession>
<keyword evidence="2" id="KW-1185">Reference proteome</keyword>
<protein>
    <recommendedName>
        <fullName evidence="3">Reverse transcriptase</fullName>
    </recommendedName>
</protein>
<reference evidence="1 2" key="1">
    <citation type="submission" date="2024-04" db="EMBL/GenBank/DDBJ databases">
        <authorList>
            <person name="Fracassetti M."/>
        </authorList>
    </citation>
    <scope>NUCLEOTIDE SEQUENCE [LARGE SCALE GENOMIC DNA]</scope>
</reference>
<dbReference type="PANTHER" id="PTHR33710:SF77">
    <property type="entry name" value="DNASE I-LIKE SUPERFAMILY PROTEIN"/>
    <property type="match status" value="1"/>
</dbReference>
<gene>
    <name evidence="1" type="ORF">LTRI10_LOCUS40149</name>
</gene>